<protein>
    <submittedName>
        <fullName evidence="1">Uncharacterized protein</fullName>
    </submittedName>
</protein>
<organism evidence="1 2">
    <name type="scientific">Caerostris extrusa</name>
    <name type="common">Bark spider</name>
    <name type="synonym">Caerostris bankana</name>
    <dbReference type="NCBI Taxonomy" id="172846"/>
    <lineage>
        <taxon>Eukaryota</taxon>
        <taxon>Metazoa</taxon>
        <taxon>Ecdysozoa</taxon>
        <taxon>Arthropoda</taxon>
        <taxon>Chelicerata</taxon>
        <taxon>Arachnida</taxon>
        <taxon>Araneae</taxon>
        <taxon>Araneomorphae</taxon>
        <taxon>Entelegynae</taxon>
        <taxon>Araneoidea</taxon>
        <taxon>Araneidae</taxon>
        <taxon>Caerostris</taxon>
    </lineage>
</organism>
<sequence length="87" mass="9726">MPLIQTKLVTTNIHNLPIHTPFQVLHRLLFRGNFFPQQSGLDRKASQKQKVALLFFGKMIKGTQLDAVTNGVPLTTGVIDTGWKQQG</sequence>
<dbReference type="EMBL" id="BPLR01013201">
    <property type="protein sequence ID" value="GIY59406.1"/>
    <property type="molecule type" value="Genomic_DNA"/>
</dbReference>
<keyword evidence="2" id="KW-1185">Reference proteome</keyword>
<proteinExistence type="predicted"/>
<reference evidence="1 2" key="1">
    <citation type="submission" date="2021-06" db="EMBL/GenBank/DDBJ databases">
        <title>Caerostris extrusa draft genome.</title>
        <authorList>
            <person name="Kono N."/>
            <person name="Arakawa K."/>
        </authorList>
    </citation>
    <scope>NUCLEOTIDE SEQUENCE [LARGE SCALE GENOMIC DNA]</scope>
</reference>
<evidence type="ECO:0000313" key="1">
    <source>
        <dbReference type="EMBL" id="GIY59406.1"/>
    </source>
</evidence>
<accession>A0AAV4UNI3</accession>
<evidence type="ECO:0000313" key="2">
    <source>
        <dbReference type="Proteomes" id="UP001054945"/>
    </source>
</evidence>
<comment type="caution">
    <text evidence="1">The sequence shown here is derived from an EMBL/GenBank/DDBJ whole genome shotgun (WGS) entry which is preliminary data.</text>
</comment>
<dbReference type="AlphaFoldDB" id="A0AAV4UNI3"/>
<gene>
    <name evidence="1" type="ORF">CEXT_633821</name>
</gene>
<dbReference type="Proteomes" id="UP001054945">
    <property type="component" value="Unassembled WGS sequence"/>
</dbReference>
<name>A0AAV4UNI3_CAEEX</name>